<reference evidence="2 3" key="1">
    <citation type="submission" date="2023-07" db="EMBL/GenBank/DDBJ databases">
        <title>Genomic Encyclopedia of Type Strains, Phase IV (KMG-IV): sequencing the most valuable type-strain genomes for metagenomic binning, comparative biology and taxonomic classification.</title>
        <authorList>
            <person name="Goeker M."/>
        </authorList>
    </citation>
    <scope>NUCLEOTIDE SEQUENCE [LARGE SCALE GENOMIC DNA]</scope>
    <source>
        <strain evidence="2 3">DSM 12396</strain>
    </source>
</reference>
<dbReference type="Gene3D" id="1.10.260.40">
    <property type="entry name" value="lambda repressor-like DNA-binding domains"/>
    <property type="match status" value="1"/>
</dbReference>
<dbReference type="InterPro" id="IPR010982">
    <property type="entry name" value="Lambda_DNA-bd_dom_sf"/>
</dbReference>
<sequence>MRSIYVRSSEPVARRIYELCREKGITINQLATLSGLPHSTIDSIIKGKSRNPRLTTIKKICDGLGMTISEFLDDPVFKKVED</sequence>
<name>A0ABU0B6C3_9FIRM</name>
<dbReference type="PROSITE" id="PS50943">
    <property type="entry name" value="HTH_CROC1"/>
    <property type="match status" value="1"/>
</dbReference>
<dbReference type="SMART" id="SM00530">
    <property type="entry name" value="HTH_XRE"/>
    <property type="match status" value="1"/>
</dbReference>
<evidence type="ECO:0000313" key="3">
    <source>
        <dbReference type="Proteomes" id="UP001225644"/>
    </source>
</evidence>
<feature type="domain" description="HTH cro/C1-type" evidence="1">
    <location>
        <begin position="16"/>
        <end position="71"/>
    </location>
</feature>
<keyword evidence="3" id="KW-1185">Reference proteome</keyword>
<dbReference type="EMBL" id="JAUSUX010000044">
    <property type="protein sequence ID" value="MDQ0287797.1"/>
    <property type="molecule type" value="Genomic_DNA"/>
</dbReference>
<dbReference type="Pfam" id="PF13443">
    <property type="entry name" value="HTH_26"/>
    <property type="match status" value="1"/>
</dbReference>
<organism evidence="2 3">
    <name type="scientific">Desulfofundulus luciae</name>
    <dbReference type="NCBI Taxonomy" id="74702"/>
    <lineage>
        <taxon>Bacteria</taxon>
        <taxon>Bacillati</taxon>
        <taxon>Bacillota</taxon>
        <taxon>Clostridia</taxon>
        <taxon>Eubacteriales</taxon>
        <taxon>Peptococcaceae</taxon>
        <taxon>Desulfofundulus</taxon>
    </lineage>
</organism>
<dbReference type="Proteomes" id="UP001225644">
    <property type="component" value="Unassembled WGS sequence"/>
</dbReference>
<evidence type="ECO:0000313" key="2">
    <source>
        <dbReference type="EMBL" id="MDQ0287797.1"/>
    </source>
</evidence>
<gene>
    <name evidence="2" type="ORF">J2Z49_002930</name>
</gene>
<dbReference type="InterPro" id="IPR001387">
    <property type="entry name" value="Cro/C1-type_HTH"/>
</dbReference>
<protein>
    <submittedName>
        <fullName evidence="2">Transcriptional regulator with XRE-family HTH domain</fullName>
    </submittedName>
</protein>
<proteinExistence type="predicted"/>
<evidence type="ECO:0000259" key="1">
    <source>
        <dbReference type="PROSITE" id="PS50943"/>
    </source>
</evidence>
<dbReference type="SUPFAM" id="SSF47413">
    <property type="entry name" value="lambda repressor-like DNA-binding domains"/>
    <property type="match status" value="1"/>
</dbReference>
<accession>A0ABU0B6C3</accession>
<dbReference type="CDD" id="cd00093">
    <property type="entry name" value="HTH_XRE"/>
    <property type="match status" value="1"/>
</dbReference>
<comment type="caution">
    <text evidence="2">The sequence shown here is derived from an EMBL/GenBank/DDBJ whole genome shotgun (WGS) entry which is preliminary data.</text>
</comment>